<accession>A0A059D3S3</accession>
<dbReference type="STRING" id="71139.A0A059D3S3"/>
<organism evidence="8">
    <name type="scientific">Eucalyptus grandis</name>
    <name type="common">Flooded gum</name>
    <dbReference type="NCBI Taxonomy" id="71139"/>
    <lineage>
        <taxon>Eukaryota</taxon>
        <taxon>Viridiplantae</taxon>
        <taxon>Streptophyta</taxon>
        <taxon>Embryophyta</taxon>
        <taxon>Tracheophyta</taxon>
        <taxon>Spermatophyta</taxon>
        <taxon>Magnoliopsida</taxon>
        <taxon>eudicotyledons</taxon>
        <taxon>Gunneridae</taxon>
        <taxon>Pentapetalae</taxon>
        <taxon>rosids</taxon>
        <taxon>malvids</taxon>
        <taxon>Myrtales</taxon>
        <taxon>Myrtaceae</taxon>
        <taxon>Myrtoideae</taxon>
        <taxon>Eucalypteae</taxon>
        <taxon>Eucalyptus</taxon>
    </lineage>
</organism>
<dbReference type="GO" id="GO:0005737">
    <property type="term" value="C:cytoplasm"/>
    <property type="evidence" value="ECO:0000318"/>
    <property type="project" value="GO_Central"/>
</dbReference>
<dbReference type="GO" id="GO:0000724">
    <property type="term" value="P:double-strand break repair via homologous recombination"/>
    <property type="evidence" value="ECO:0000318"/>
    <property type="project" value="GO_Central"/>
</dbReference>
<name>A0A059D3S3_EUCGR</name>
<dbReference type="PROSITE" id="PS51194">
    <property type="entry name" value="HELICASE_CTER"/>
    <property type="match status" value="1"/>
</dbReference>
<dbReference type="Gene3D" id="3.40.50.300">
    <property type="entry name" value="P-loop containing nucleotide triphosphate hydrolases"/>
    <property type="match status" value="2"/>
</dbReference>
<dbReference type="PANTHER" id="PTHR13710">
    <property type="entry name" value="DNA HELICASE RECQ FAMILY MEMBER"/>
    <property type="match status" value="1"/>
</dbReference>
<sequence>MIFRPYYRRLGCLKQNFPYIPVMALTATVTQPVREDILKALRIPHALVISKTKEPLKQLGELLKNRFANLCGIVYCLSKSECVDVANYLNDKCGIKTVVAVQKKWHAGEVQVVCAIIAFGMGIDKPDVRFVIHNTMSQAGRDNLPAVRIALYAKKDFSRVACMLRSGQGCKTKIFRSALAQARKISDIGNSRCQLS</sequence>
<comment type="similarity">
    <text evidence="1">Belongs to the helicase family. RecQ subfamily.</text>
</comment>
<dbReference type="GO" id="GO:0009378">
    <property type="term" value="F:four-way junction helicase activity"/>
    <property type="evidence" value="ECO:0000318"/>
    <property type="project" value="GO_Central"/>
</dbReference>
<dbReference type="EC" id="5.6.2.4" evidence="6"/>
<evidence type="ECO:0000256" key="3">
    <source>
        <dbReference type="ARBA" id="ARBA00023235"/>
    </source>
</evidence>
<dbReference type="GO" id="GO:0003677">
    <property type="term" value="F:DNA binding"/>
    <property type="evidence" value="ECO:0007669"/>
    <property type="project" value="UniProtKB-KW"/>
</dbReference>
<evidence type="ECO:0000256" key="6">
    <source>
        <dbReference type="ARBA" id="ARBA00034808"/>
    </source>
</evidence>
<dbReference type="GO" id="GO:0043138">
    <property type="term" value="F:3'-5' DNA helicase activity"/>
    <property type="evidence" value="ECO:0000318"/>
    <property type="project" value="GO_Central"/>
</dbReference>
<feature type="domain" description="Helicase C-terminal" evidence="7">
    <location>
        <begin position="33"/>
        <end position="196"/>
    </location>
</feature>
<keyword evidence="2" id="KW-0238">DNA-binding</keyword>
<dbReference type="EMBL" id="KK198754">
    <property type="protein sequence ID" value="KCW85242.1"/>
    <property type="molecule type" value="Genomic_DNA"/>
</dbReference>
<evidence type="ECO:0000256" key="1">
    <source>
        <dbReference type="ARBA" id="ARBA00005446"/>
    </source>
</evidence>
<proteinExistence type="inferred from homology"/>
<dbReference type="InterPro" id="IPR001650">
    <property type="entry name" value="Helicase_C-like"/>
</dbReference>
<dbReference type="Gramene" id="KCW85242">
    <property type="protein sequence ID" value="KCW85242"/>
    <property type="gene ID" value="EUGRSUZ_B02084"/>
</dbReference>
<dbReference type="PANTHER" id="PTHR13710:SF153">
    <property type="entry name" value="RECQ-LIKE DNA HELICASE BLM"/>
    <property type="match status" value="1"/>
</dbReference>
<dbReference type="SUPFAM" id="SSF52540">
    <property type="entry name" value="P-loop containing nucleoside triphosphate hydrolases"/>
    <property type="match status" value="1"/>
</dbReference>
<evidence type="ECO:0000313" key="8">
    <source>
        <dbReference type="EMBL" id="KCW85242.1"/>
    </source>
</evidence>
<dbReference type="AlphaFoldDB" id="A0A059D3S3"/>
<evidence type="ECO:0000256" key="4">
    <source>
        <dbReference type="ARBA" id="ARBA00023242"/>
    </source>
</evidence>
<dbReference type="GO" id="GO:0005694">
    <property type="term" value="C:chromosome"/>
    <property type="evidence" value="ECO:0000318"/>
    <property type="project" value="GO_Central"/>
</dbReference>
<evidence type="ECO:0000259" key="7">
    <source>
        <dbReference type="PROSITE" id="PS51194"/>
    </source>
</evidence>
<gene>
    <name evidence="8" type="ORF">EUGRSUZ_B02084</name>
</gene>
<dbReference type="InParanoid" id="A0A059D3S3"/>
<comment type="catalytic activity">
    <reaction evidence="5">
        <text>Couples ATP hydrolysis with the unwinding of duplex DNA by translocating in the 3'-5' direction.</text>
        <dbReference type="EC" id="5.6.2.4"/>
    </reaction>
</comment>
<evidence type="ECO:0000256" key="2">
    <source>
        <dbReference type="ARBA" id="ARBA00023125"/>
    </source>
</evidence>
<protein>
    <recommendedName>
        <fullName evidence="6">DNA 3'-5' helicase</fullName>
        <ecNumber evidence="6">5.6.2.4</ecNumber>
    </recommendedName>
</protein>
<dbReference type="GO" id="GO:0005634">
    <property type="term" value="C:nucleus"/>
    <property type="evidence" value="ECO:0000318"/>
    <property type="project" value="GO_Central"/>
</dbReference>
<keyword evidence="3" id="KW-0413">Isomerase</keyword>
<dbReference type="InterPro" id="IPR027417">
    <property type="entry name" value="P-loop_NTPase"/>
</dbReference>
<reference evidence="8" key="1">
    <citation type="submission" date="2013-07" db="EMBL/GenBank/DDBJ databases">
        <title>The genome of Eucalyptus grandis.</title>
        <authorList>
            <person name="Schmutz J."/>
            <person name="Hayes R."/>
            <person name="Myburg A."/>
            <person name="Tuskan G."/>
            <person name="Grattapaglia D."/>
            <person name="Rokhsar D.S."/>
        </authorList>
    </citation>
    <scope>NUCLEOTIDE SEQUENCE</scope>
    <source>
        <tissue evidence="8">Leaf extractions</tissue>
    </source>
</reference>
<evidence type="ECO:0000256" key="5">
    <source>
        <dbReference type="ARBA" id="ARBA00034617"/>
    </source>
</evidence>
<dbReference type="GO" id="GO:0006260">
    <property type="term" value="P:DNA replication"/>
    <property type="evidence" value="ECO:0000318"/>
    <property type="project" value="GO_Central"/>
</dbReference>
<keyword evidence="4" id="KW-0539">Nucleus</keyword>